<dbReference type="Proteomes" id="UP001626550">
    <property type="component" value="Unassembled WGS sequence"/>
</dbReference>
<dbReference type="InterPro" id="IPR036964">
    <property type="entry name" value="RASGEF_cat_dom_sf"/>
</dbReference>
<dbReference type="Gene3D" id="1.10.840.10">
    <property type="entry name" value="Ras guanine-nucleotide exchange factors catalytic domain"/>
    <property type="match status" value="1"/>
</dbReference>
<dbReference type="InterPro" id="IPR023578">
    <property type="entry name" value="Ras_GEF_dom_sf"/>
</dbReference>
<protein>
    <submittedName>
        <fullName evidence="1">Uncharacterized protein</fullName>
    </submittedName>
</protein>
<dbReference type="AlphaFoldDB" id="A0ABD2PR92"/>
<organism evidence="1 2">
    <name type="scientific">Cichlidogyrus casuarinus</name>
    <dbReference type="NCBI Taxonomy" id="1844966"/>
    <lineage>
        <taxon>Eukaryota</taxon>
        <taxon>Metazoa</taxon>
        <taxon>Spiralia</taxon>
        <taxon>Lophotrochozoa</taxon>
        <taxon>Platyhelminthes</taxon>
        <taxon>Monogenea</taxon>
        <taxon>Monopisthocotylea</taxon>
        <taxon>Dactylogyridea</taxon>
        <taxon>Ancyrocephalidae</taxon>
        <taxon>Cichlidogyrus</taxon>
    </lineage>
</organism>
<dbReference type="SUPFAM" id="SSF48366">
    <property type="entry name" value="Ras GEF"/>
    <property type="match status" value="1"/>
</dbReference>
<name>A0ABD2PR92_9PLAT</name>
<dbReference type="EMBL" id="JBJKFK010003331">
    <property type="protein sequence ID" value="KAL3310013.1"/>
    <property type="molecule type" value="Genomic_DNA"/>
</dbReference>
<comment type="caution">
    <text evidence="1">The sequence shown here is derived from an EMBL/GenBank/DDBJ whole genome shotgun (WGS) entry which is preliminary data.</text>
</comment>
<proteinExistence type="predicted"/>
<gene>
    <name evidence="1" type="ORF">Ciccas_011427</name>
</gene>
<evidence type="ECO:0000313" key="2">
    <source>
        <dbReference type="Proteomes" id="UP001626550"/>
    </source>
</evidence>
<evidence type="ECO:0000313" key="1">
    <source>
        <dbReference type="EMBL" id="KAL3310013.1"/>
    </source>
</evidence>
<keyword evidence="2" id="KW-1185">Reference proteome</keyword>
<sequence>MEEDATVDYIEEYKRRVKKINPPGLPFIAMGGRTRLIHLEMKYPDWVPCPPYTLMPGDPDVPDKLINFEKCAQMAENVDYFLLFQKVPYPYQVNERIRVSIARLKCILYQAFLESLMRDENFGFEDDFQIDKVFFMRSLEIEPRNTASTSTSSAQDQELFSKFKRLYVKTNQLTPAELKIHNELSVNRPSLQVAKSPSLRGPRRISTDSQSAFEMEDMVSNQSCSEYSDNCHSAHFQLINFPQYLGHPYFRSPASATAKNRIQTIPKLAVLLCESSQQSATY</sequence>
<accession>A0ABD2PR92</accession>
<reference evidence="1 2" key="1">
    <citation type="submission" date="2024-11" db="EMBL/GenBank/DDBJ databases">
        <title>Adaptive evolution of stress response genes in parasites aligns with host niche diversity.</title>
        <authorList>
            <person name="Hahn C."/>
            <person name="Resl P."/>
        </authorList>
    </citation>
    <scope>NUCLEOTIDE SEQUENCE [LARGE SCALE GENOMIC DNA]</scope>
    <source>
        <strain evidence="1">EGGRZ-B1_66</strain>
        <tissue evidence="1">Body</tissue>
    </source>
</reference>